<feature type="compositionally biased region" description="Basic and acidic residues" evidence="12">
    <location>
        <begin position="547"/>
        <end position="565"/>
    </location>
</feature>
<evidence type="ECO:0000256" key="7">
    <source>
        <dbReference type="ARBA" id="ARBA00023180"/>
    </source>
</evidence>
<dbReference type="Gene3D" id="2.60.120.260">
    <property type="entry name" value="Galactose-binding domain-like"/>
    <property type="match status" value="1"/>
</dbReference>
<comment type="subunit">
    <text evidence="9">Interacts with EMP65.</text>
</comment>
<dbReference type="Pfam" id="PF07738">
    <property type="entry name" value="Sad1_UNC"/>
    <property type="match status" value="1"/>
</dbReference>
<accession>A0A8H7PNN2</accession>
<evidence type="ECO:0000256" key="1">
    <source>
        <dbReference type="ARBA" id="ARBA00004115"/>
    </source>
</evidence>
<dbReference type="InterPro" id="IPR012919">
    <property type="entry name" value="SUN_dom"/>
</dbReference>
<dbReference type="EMBL" id="JAEPRA010000012">
    <property type="protein sequence ID" value="KAG2177569.1"/>
    <property type="molecule type" value="Genomic_DNA"/>
</dbReference>
<dbReference type="GO" id="GO:0034975">
    <property type="term" value="P:protein folding in endoplasmic reticulum"/>
    <property type="evidence" value="ECO:0007669"/>
    <property type="project" value="TreeGrafter"/>
</dbReference>
<evidence type="ECO:0000313" key="15">
    <source>
        <dbReference type="Proteomes" id="UP000612746"/>
    </source>
</evidence>
<feature type="region of interest" description="Disordered" evidence="12">
    <location>
        <begin position="996"/>
        <end position="1067"/>
    </location>
</feature>
<evidence type="ECO:0000256" key="2">
    <source>
        <dbReference type="ARBA" id="ARBA00022692"/>
    </source>
</evidence>
<reference evidence="14" key="1">
    <citation type="submission" date="2020-12" db="EMBL/GenBank/DDBJ databases">
        <title>Metabolic potential, ecology and presence of endohyphal bacteria is reflected in genomic diversity of Mucoromycotina.</title>
        <authorList>
            <person name="Muszewska A."/>
            <person name="Okrasinska A."/>
            <person name="Steczkiewicz K."/>
            <person name="Drgas O."/>
            <person name="Orlowska M."/>
            <person name="Perlinska-Lenart U."/>
            <person name="Aleksandrzak-Piekarczyk T."/>
            <person name="Szatraj K."/>
            <person name="Zielenkiewicz U."/>
            <person name="Pilsyk S."/>
            <person name="Malc E."/>
            <person name="Mieczkowski P."/>
            <person name="Kruszewska J.S."/>
            <person name="Biernat P."/>
            <person name="Pawlowska J."/>
        </authorList>
    </citation>
    <scope>NUCLEOTIDE SEQUENCE</scope>
    <source>
        <strain evidence="14">WA0000051536</strain>
    </source>
</reference>
<feature type="compositionally biased region" description="Low complexity" evidence="12">
    <location>
        <begin position="73"/>
        <end position="90"/>
    </location>
</feature>
<evidence type="ECO:0000256" key="4">
    <source>
        <dbReference type="ARBA" id="ARBA00022824"/>
    </source>
</evidence>
<feature type="compositionally biased region" description="Polar residues" evidence="12">
    <location>
        <begin position="606"/>
        <end position="617"/>
    </location>
</feature>
<dbReference type="PANTHER" id="PTHR12953:SF0">
    <property type="entry name" value="SUN DOMAIN-CONTAINING OSSIFICATION FACTOR"/>
    <property type="match status" value="1"/>
</dbReference>
<feature type="compositionally biased region" description="Basic and acidic residues" evidence="12">
    <location>
        <begin position="1009"/>
        <end position="1033"/>
    </location>
</feature>
<feature type="compositionally biased region" description="Low complexity" evidence="12">
    <location>
        <begin position="573"/>
        <end position="588"/>
    </location>
</feature>
<keyword evidence="6" id="KW-0472">Membrane</keyword>
<dbReference type="PANTHER" id="PTHR12953">
    <property type="entry name" value="MEMBRANE PROTEIN CH1 RELATED"/>
    <property type="match status" value="1"/>
</dbReference>
<dbReference type="OrthoDB" id="266334at2759"/>
<feature type="region of interest" description="Disordered" evidence="12">
    <location>
        <begin position="493"/>
        <end position="513"/>
    </location>
</feature>
<feature type="region of interest" description="Disordered" evidence="12">
    <location>
        <begin position="532"/>
        <end position="655"/>
    </location>
</feature>
<evidence type="ECO:0000256" key="9">
    <source>
        <dbReference type="ARBA" id="ARBA00064635"/>
    </source>
</evidence>
<feature type="compositionally biased region" description="Polar residues" evidence="12">
    <location>
        <begin position="1034"/>
        <end position="1049"/>
    </location>
</feature>
<evidence type="ECO:0000256" key="12">
    <source>
        <dbReference type="SAM" id="MobiDB-lite"/>
    </source>
</evidence>
<evidence type="ECO:0000256" key="3">
    <source>
        <dbReference type="ARBA" id="ARBA00022729"/>
    </source>
</evidence>
<dbReference type="FunFam" id="2.60.120.260:FF:000099">
    <property type="entry name" value="Uncharacterized protein, isoform C"/>
    <property type="match status" value="1"/>
</dbReference>
<feature type="compositionally biased region" description="Polar residues" evidence="12">
    <location>
        <begin position="208"/>
        <end position="229"/>
    </location>
</feature>
<comment type="subcellular location">
    <subcellularLocation>
        <location evidence="1">Endoplasmic reticulum membrane</location>
        <topology evidence="1">Single-pass type I membrane protein</topology>
    </subcellularLocation>
</comment>
<keyword evidence="7" id="KW-0325">Glycoprotein</keyword>
<dbReference type="GO" id="GO:0005789">
    <property type="term" value="C:endoplasmic reticulum membrane"/>
    <property type="evidence" value="ECO:0007669"/>
    <property type="project" value="UniProtKB-SubCell"/>
</dbReference>
<keyword evidence="11" id="KW-0175">Coiled coil</keyword>
<feature type="region of interest" description="Disordered" evidence="12">
    <location>
        <begin position="806"/>
        <end position="853"/>
    </location>
</feature>
<keyword evidence="3" id="KW-0732">Signal</keyword>
<feature type="compositionally biased region" description="Polar residues" evidence="12">
    <location>
        <begin position="635"/>
        <end position="648"/>
    </location>
</feature>
<feature type="domain" description="SUN" evidence="13">
    <location>
        <begin position="241"/>
        <end position="413"/>
    </location>
</feature>
<evidence type="ECO:0000313" key="14">
    <source>
        <dbReference type="EMBL" id="KAG2177569.1"/>
    </source>
</evidence>
<dbReference type="Proteomes" id="UP000612746">
    <property type="component" value="Unassembled WGS sequence"/>
</dbReference>
<feature type="region of interest" description="Disordered" evidence="12">
    <location>
        <begin position="132"/>
        <end position="264"/>
    </location>
</feature>
<keyword evidence="5" id="KW-1133">Transmembrane helix</keyword>
<protein>
    <recommendedName>
        <fullName evidence="10">SUN-like protein 1</fullName>
    </recommendedName>
</protein>
<feature type="coiled-coil region" evidence="11">
    <location>
        <begin position="725"/>
        <end position="763"/>
    </location>
</feature>
<feature type="non-terminal residue" evidence="14">
    <location>
        <position position="1"/>
    </location>
</feature>
<evidence type="ECO:0000256" key="11">
    <source>
        <dbReference type="SAM" id="Coils"/>
    </source>
</evidence>
<keyword evidence="4" id="KW-0256">Endoplasmic reticulum</keyword>
<dbReference type="PROSITE" id="PS51469">
    <property type="entry name" value="SUN"/>
    <property type="match status" value="1"/>
</dbReference>
<evidence type="ECO:0000256" key="5">
    <source>
        <dbReference type="ARBA" id="ARBA00022989"/>
    </source>
</evidence>
<name>A0A8H7PNN2_9FUNG</name>
<evidence type="ECO:0000259" key="13">
    <source>
        <dbReference type="PROSITE" id="PS51469"/>
    </source>
</evidence>
<comment type="similarity">
    <text evidence="8">Belongs to the SLP1 family.</text>
</comment>
<gene>
    <name evidence="14" type="ORF">INT44_008081</name>
</gene>
<feature type="compositionally biased region" description="Polar residues" evidence="12">
    <location>
        <begin position="240"/>
        <end position="256"/>
    </location>
</feature>
<sequence length="1067" mass="119490">AAALIGLVNAVPQNDKQCPHLVYQPLYVQQCPPIHNTEGHHTRLLDPDSFDALFLKDAVLPQLQTDPHPVEATRSQRSPLQTTSSSTLTSGIEKETSSFRPLVATTEAPPMAQESKSGKLLSFEEWKRQVVQQEGEDINRRRKITPPVRKSISRQRQQIDSIDGAFGDDVGSMFDNSDDAPQQNIFRQQDPLPFPSKQGPTDLGSAPNDRQLNPASPNSPSRNQQQHKQPPSPPPPPSPYQQNILPSTQLAPQKSSGKSEKESINPLKKLKELYNYASIDCAATVLKANKGAKNPQSILYESKDQYMLNKCSSDKFVIIDLCESILIDKFVLANYEFFSSTFKDFRVYVADRYPPKEWRLLGQWQARNTRDLQIFKVETGLDWYQYIKIEFLSHYGNEYYCPLSLLRVHGNPMMEYWTLYEKPTITGEDEEDEMLKGISPDPMVDETDFLWPAFSPVDIGAKLTTPSIPTVEDMLIAEREAKSLKLDNLVEQTSGNFDSSTSHSTTEPSSNQPHIADEAAGLAAEAPVQESIEANKDDTEESQYVSSKDEPKHVDTDPVPHKPVDLSHFPIVSKSEPATSSTAASDSPQLSNILDAKSSEPKSLEDGSTGQQSTTAEGTAPSPTEDASPAPVASDFNTHSNTVNSQTKAPFGYGQGANMESIYKTIMTRILNLEQNATLSQRYLDDQNRMLNEVFETMEDRHREQLLQLVGQLNSTASLRIDTMKRRYERLYRMTARELETTRNETAKELQELTAKLHIMADQVVFEKRLSLIQLILLISLFLFTAANKGTLSTLSPIVAAQAEERQRRQSISHHQSSASQTDMADERPRLSRQPSTQALHASKSIDAATTPTEVSEITELLEAKRELQITKSQVEKLKLKPTRQSTAELLSKTAEYDPIRHERWDVDDGKIRLHEASSQKTTTKPMEAIPVHLDTPILTDSPAMLSDAWPSPSQGTPLDHLQLEGDLRLSRASSFVDHLDLAYAESPKIHNLRRDRWKEVSPTTDDDETHHDGGSIEHIDDPPCSLDDDHQDSFQMSPNALSVNTSLQNKEEDDEATVPNIDNDRR</sequence>
<evidence type="ECO:0000256" key="6">
    <source>
        <dbReference type="ARBA" id="ARBA00023136"/>
    </source>
</evidence>
<evidence type="ECO:0000256" key="10">
    <source>
        <dbReference type="ARBA" id="ARBA00075366"/>
    </source>
</evidence>
<comment type="caution">
    <text evidence="14">The sequence shown here is derived from an EMBL/GenBank/DDBJ whole genome shotgun (WGS) entry which is preliminary data.</text>
</comment>
<dbReference type="AlphaFoldDB" id="A0A8H7PNN2"/>
<feature type="compositionally biased region" description="Low complexity" evidence="12">
    <location>
        <begin position="499"/>
        <end position="510"/>
    </location>
</feature>
<feature type="compositionally biased region" description="Pro residues" evidence="12">
    <location>
        <begin position="230"/>
        <end position="239"/>
    </location>
</feature>
<evidence type="ECO:0000256" key="8">
    <source>
        <dbReference type="ARBA" id="ARBA00061226"/>
    </source>
</evidence>
<keyword evidence="15" id="KW-1185">Reference proteome</keyword>
<proteinExistence type="inferred from homology"/>
<organism evidence="14 15">
    <name type="scientific">Umbelopsis vinacea</name>
    <dbReference type="NCBI Taxonomy" id="44442"/>
    <lineage>
        <taxon>Eukaryota</taxon>
        <taxon>Fungi</taxon>
        <taxon>Fungi incertae sedis</taxon>
        <taxon>Mucoromycota</taxon>
        <taxon>Mucoromycotina</taxon>
        <taxon>Umbelopsidomycetes</taxon>
        <taxon>Umbelopsidales</taxon>
        <taxon>Umbelopsidaceae</taxon>
        <taxon>Umbelopsis</taxon>
    </lineage>
</organism>
<feature type="region of interest" description="Disordered" evidence="12">
    <location>
        <begin position="66"/>
        <end position="119"/>
    </location>
</feature>
<dbReference type="InterPro" id="IPR045120">
    <property type="entry name" value="Suco/Slp1-like"/>
</dbReference>
<keyword evidence="2" id="KW-0812">Transmembrane</keyword>